<dbReference type="AlphaFoldDB" id="A0A7J4XHN3"/>
<feature type="transmembrane region" description="Helical" evidence="1">
    <location>
        <begin position="127"/>
        <end position="152"/>
    </location>
</feature>
<evidence type="ECO:0000256" key="1">
    <source>
        <dbReference type="SAM" id="Phobius"/>
    </source>
</evidence>
<dbReference type="GeneID" id="93115106"/>
<dbReference type="RefSeq" id="WP_005927846.1">
    <property type="nucleotide sequence ID" value="NZ_CABKSE010000001.1"/>
</dbReference>
<accession>A0A7J4XHN3</accession>
<dbReference type="Proteomes" id="UP000422221">
    <property type="component" value="Unassembled WGS sequence"/>
</dbReference>
<comment type="caution">
    <text evidence="3">The sequence shown here is derived from an EMBL/GenBank/DDBJ whole genome shotgun (WGS) entry which is preliminary data.</text>
</comment>
<feature type="transmembrane region" description="Helical" evidence="1">
    <location>
        <begin position="12"/>
        <end position="39"/>
    </location>
</feature>
<dbReference type="InterPro" id="IPR032816">
    <property type="entry name" value="VTT_dom"/>
</dbReference>
<keyword evidence="1" id="KW-1133">Transmembrane helix</keyword>
<dbReference type="EMBL" id="VWMK01000012">
    <property type="protein sequence ID" value="KAA3763826.1"/>
    <property type="molecule type" value="Genomic_DNA"/>
</dbReference>
<feature type="transmembrane region" description="Helical" evidence="1">
    <location>
        <begin position="100"/>
        <end position="121"/>
    </location>
</feature>
<gene>
    <name evidence="3" type="ORF">F3F73_12460</name>
</gene>
<feature type="transmembrane region" description="Helical" evidence="1">
    <location>
        <begin position="45"/>
        <end position="69"/>
    </location>
</feature>
<dbReference type="InterPro" id="IPR051311">
    <property type="entry name" value="DedA_domain"/>
</dbReference>
<feature type="domain" description="VTT" evidence="2">
    <location>
        <begin position="34"/>
        <end position="146"/>
    </location>
</feature>
<dbReference type="Pfam" id="PF09335">
    <property type="entry name" value="VTT_dom"/>
    <property type="match status" value="1"/>
</dbReference>
<evidence type="ECO:0000313" key="4">
    <source>
        <dbReference type="Proteomes" id="UP000422221"/>
    </source>
</evidence>
<evidence type="ECO:0000313" key="3">
    <source>
        <dbReference type="EMBL" id="KAA3763826.1"/>
    </source>
</evidence>
<name>A0A7J4XHN3_9BACE</name>
<keyword evidence="1" id="KW-0812">Transmembrane</keyword>
<keyword evidence="1" id="KW-0472">Membrane</keyword>
<sequence length="156" mass="17055">MDAFINFLIEWGYLGMFLSAVLAGSVVPFSSEAVLAALVLPSTGLSPVICLLSASAGNLLGSLTCYAMGRMGRMDWLEKYFHMKREKVERMQAYLNGRSGFMAFFAFLPIIGSVIAVALGFLRSNIWVVSISMLAGKMLRYILVILAARGLIDLMV</sequence>
<reference evidence="3 4" key="1">
    <citation type="journal article" date="2019" name="Nat. Med.">
        <title>A library of human gut bacterial isolates paired with longitudinal multiomics data enables mechanistic microbiome research.</title>
        <authorList>
            <person name="Poyet M."/>
            <person name="Groussin M."/>
            <person name="Gibbons S.M."/>
            <person name="Avila-Pacheco J."/>
            <person name="Jiang X."/>
            <person name="Kearney S.M."/>
            <person name="Perrotta A.R."/>
            <person name="Berdy B."/>
            <person name="Zhao S."/>
            <person name="Lieberman T.D."/>
            <person name="Swanson P.K."/>
            <person name="Smith M."/>
            <person name="Roesemann S."/>
            <person name="Alexander J.E."/>
            <person name="Rich S.A."/>
            <person name="Livny J."/>
            <person name="Vlamakis H."/>
            <person name="Clish C."/>
            <person name="Bullock K."/>
            <person name="Deik A."/>
            <person name="Scott J."/>
            <person name="Pierce K.A."/>
            <person name="Xavier R.J."/>
            <person name="Alm E.J."/>
        </authorList>
    </citation>
    <scope>NUCLEOTIDE SEQUENCE [LARGE SCALE GENOMIC DNA]</scope>
    <source>
        <strain evidence="3 4">BIOML-A10</strain>
    </source>
</reference>
<evidence type="ECO:0000259" key="2">
    <source>
        <dbReference type="Pfam" id="PF09335"/>
    </source>
</evidence>
<organism evidence="3 4">
    <name type="scientific">Bacteroides salyersiae</name>
    <dbReference type="NCBI Taxonomy" id="291644"/>
    <lineage>
        <taxon>Bacteria</taxon>
        <taxon>Pseudomonadati</taxon>
        <taxon>Bacteroidota</taxon>
        <taxon>Bacteroidia</taxon>
        <taxon>Bacteroidales</taxon>
        <taxon>Bacteroidaceae</taxon>
        <taxon>Bacteroides</taxon>
    </lineage>
</organism>
<protein>
    <submittedName>
        <fullName evidence="3">DedA family protein</fullName>
    </submittedName>
</protein>
<proteinExistence type="predicted"/>
<dbReference type="PANTHER" id="PTHR42709:SF4">
    <property type="entry name" value="INNER MEMBRANE PROTEIN YQAA"/>
    <property type="match status" value="1"/>
</dbReference>
<dbReference type="PANTHER" id="PTHR42709">
    <property type="entry name" value="ALKALINE PHOSPHATASE LIKE PROTEIN"/>
    <property type="match status" value="1"/>
</dbReference>